<reference evidence="4 5" key="1">
    <citation type="submission" date="2018-09" db="EMBL/GenBank/DDBJ databases">
        <title>YIM 75507 draft genome.</title>
        <authorList>
            <person name="Tang S."/>
            <person name="Feng Y."/>
        </authorList>
    </citation>
    <scope>NUCLEOTIDE SEQUENCE [LARGE SCALE GENOMIC DNA]</scope>
    <source>
        <strain evidence="4 5">YIM 75507</strain>
    </source>
</reference>
<dbReference type="Proteomes" id="UP000265768">
    <property type="component" value="Unassembled WGS sequence"/>
</dbReference>
<name>A0A3A4AQI9_9ACTN</name>
<gene>
    <name evidence="4" type="ORF">D5H75_21260</name>
</gene>
<dbReference type="PANTHER" id="PTHR30383">
    <property type="entry name" value="THIOESTERASE 1/PROTEASE 1/LYSOPHOSPHOLIPASE L1"/>
    <property type="match status" value="1"/>
</dbReference>
<evidence type="ECO:0000259" key="3">
    <source>
        <dbReference type="Pfam" id="PF13472"/>
    </source>
</evidence>
<dbReference type="SUPFAM" id="SSF52266">
    <property type="entry name" value="SGNH hydrolase"/>
    <property type="match status" value="1"/>
</dbReference>
<keyword evidence="5" id="KW-1185">Reference proteome</keyword>
<dbReference type="CDD" id="cd00229">
    <property type="entry name" value="SGNH_hydrolase"/>
    <property type="match status" value="1"/>
</dbReference>
<dbReference type="Gene3D" id="3.40.50.1110">
    <property type="entry name" value="SGNH hydrolase"/>
    <property type="match status" value="1"/>
</dbReference>
<evidence type="ECO:0000313" key="4">
    <source>
        <dbReference type="EMBL" id="RJL30839.1"/>
    </source>
</evidence>
<dbReference type="EMBL" id="QZEY01000008">
    <property type="protein sequence ID" value="RJL30839.1"/>
    <property type="molecule type" value="Genomic_DNA"/>
</dbReference>
<evidence type="ECO:0000256" key="1">
    <source>
        <dbReference type="SAM" id="MobiDB-lite"/>
    </source>
</evidence>
<dbReference type="AlphaFoldDB" id="A0A3A4AQI9"/>
<evidence type="ECO:0000313" key="5">
    <source>
        <dbReference type="Proteomes" id="UP000265768"/>
    </source>
</evidence>
<evidence type="ECO:0000256" key="2">
    <source>
        <dbReference type="SAM" id="SignalP"/>
    </source>
</evidence>
<feature type="compositionally biased region" description="Basic and acidic residues" evidence="1">
    <location>
        <begin position="256"/>
        <end position="296"/>
    </location>
</feature>
<proteinExistence type="predicted"/>
<dbReference type="InterPro" id="IPR051532">
    <property type="entry name" value="Ester_Hydrolysis_Enzymes"/>
</dbReference>
<dbReference type="GO" id="GO:0016787">
    <property type="term" value="F:hydrolase activity"/>
    <property type="evidence" value="ECO:0007669"/>
    <property type="project" value="UniProtKB-KW"/>
</dbReference>
<dbReference type="RefSeq" id="WP_119928262.1">
    <property type="nucleotide sequence ID" value="NZ_QZEY01000008.1"/>
</dbReference>
<dbReference type="PROSITE" id="PS51257">
    <property type="entry name" value="PROKAR_LIPOPROTEIN"/>
    <property type="match status" value="1"/>
</dbReference>
<keyword evidence="4" id="KW-0378">Hydrolase</keyword>
<feature type="domain" description="SGNH hydrolase-type esterase" evidence="3">
    <location>
        <begin position="43"/>
        <end position="217"/>
    </location>
</feature>
<accession>A0A3A4AQI9</accession>
<feature type="chain" id="PRO_5039237476" evidence="2">
    <location>
        <begin position="21"/>
        <end position="296"/>
    </location>
</feature>
<protein>
    <submittedName>
        <fullName evidence="4">SGNH/GDSL hydrolase family protein</fullName>
    </submittedName>
</protein>
<dbReference type="OrthoDB" id="8215557at2"/>
<comment type="caution">
    <text evidence="4">The sequence shown here is derived from an EMBL/GenBank/DDBJ whole genome shotgun (WGS) entry which is preliminary data.</text>
</comment>
<organism evidence="4 5">
    <name type="scientific">Bailinhaonella thermotolerans</name>
    <dbReference type="NCBI Taxonomy" id="1070861"/>
    <lineage>
        <taxon>Bacteria</taxon>
        <taxon>Bacillati</taxon>
        <taxon>Actinomycetota</taxon>
        <taxon>Actinomycetes</taxon>
        <taxon>Streptosporangiales</taxon>
        <taxon>Streptosporangiaceae</taxon>
        <taxon>Bailinhaonella</taxon>
    </lineage>
</organism>
<dbReference type="InterPro" id="IPR013830">
    <property type="entry name" value="SGNH_hydro"/>
</dbReference>
<keyword evidence="2" id="KW-0732">Signal</keyword>
<sequence>MRRVASAAVPLALITLTSCAQEAPHREYADRPAPPRRAPVVMVIGDSFTVGHRGVPGERTYAAAVARTLGWQIITAGASGTGLVEPGRAGKDFRAAFERELSWRPAPDLVIVSGGHNDRRHHPSVIADGVADLLGRIESHWPGVPAALVGPLWVGDPPKAAVGVRDAMARAAAEMEVPFIDPVGERWIGGDPGDGRSEAARFLLPDGVHPTYAGHRRLAERLTDALRRLGLTLTGPIPDLLRPGPTGVVLPGTAVRPERAGRPAEPDRHGADRQGPDRQGPDRREPDRRPPDHQGP</sequence>
<feature type="signal peptide" evidence="2">
    <location>
        <begin position="1"/>
        <end position="20"/>
    </location>
</feature>
<dbReference type="InterPro" id="IPR036514">
    <property type="entry name" value="SGNH_hydro_sf"/>
</dbReference>
<feature type="region of interest" description="Disordered" evidence="1">
    <location>
        <begin position="241"/>
        <end position="296"/>
    </location>
</feature>
<dbReference type="Pfam" id="PF13472">
    <property type="entry name" value="Lipase_GDSL_2"/>
    <property type="match status" value="1"/>
</dbReference>